<evidence type="ECO:0008006" key="3">
    <source>
        <dbReference type="Google" id="ProtNLM"/>
    </source>
</evidence>
<dbReference type="CDD" id="cd02440">
    <property type="entry name" value="AdoMet_MTases"/>
    <property type="match status" value="1"/>
</dbReference>
<keyword evidence="2" id="KW-1185">Reference proteome</keyword>
<dbReference type="InterPro" id="IPR053173">
    <property type="entry name" value="SAM-binding_MTase"/>
</dbReference>
<dbReference type="PANTHER" id="PTHR45128:SF1">
    <property type="entry name" value="S-ADENOSYLMETHIONINE-DEPENDENT METHYLTRANSFERASE RV2258C"/>
    <property type="match status" value="1"/>
</dbReference>
<dbReference type="HOGENOM" id="CLU_1076592_0_0_6"/>
<dbReference type="InterPro" id="IPR029063">
    <property type="entry name" value="SAM-dependent_MTases_sf"/>
</dbReference>
<dbReference type="Gene3D" id="3.40.50.150">
    <property type="entry name" value="Vaccinia Virus protein VP39"/>
    <property type="match status" value="1"/>
</dbReference>
<dbReference type="Pfam" id="PF13489">
    <property type="entry name" value="Methyltransf_23"/>
    <property type="match status" value="1"/>
</dbReference>
<evidence type="ECO:0000313" key="2">
    <source>
        <dbReference type="Proteomes" id="UP000027987"/>
    </source>
</evidence>
<reference evidence="1 2" key="1">
    <citation type="submission" date="2014-07" db="EMBL/GenBank/DDBJ databases">
        <title>Complete Genome Sequence of Dyella japonica Strain A8 Isolated from Malaysian Tropical Soil.</title>
        <authorList>
            <person name="Hui R.K.H."/>
            <person name="Chen J.-W."/>
            <person name="Chan K.-G."/>
            <person name="Leung F.C.C."/>
        </authorList>
    </citation>
    <scope>NUCLEOTIDE SEQUENCE [LARGE SCALE GENOMIC DNA]</scope>
    <source>
        <strain evidence="1 2">A8</strain>
    </source>
</reference>
<name>A0A075JXN5_9GAMM</name>
<dbReference type="EMBL" id="CP008884">
    <property type="protein sequence ID" value="AIF46345.1"/>
    <property type="molecule type" value="Genomic_DNA"/>
</dbReference>
<dbReference type="AlphaFoldDB" id="A0A075JXN5"/>
<dbReference type="Proteomes" id="UP000027987">
    <property type="component" value="Chromosome"/>
</dbReference>
<evidence type="ECO:0000313" key="1">
    <source>
        <dbReference type="EMBL" id="AIF46345.1"/>
    </source>
</evidence>
<gene>
    <name evidence="1" type="ORF">HY57_03285</name>
</gene>
<dbReference type="PANTHER" id="PTHR45128">
    <property type="entry name" value="METHYLTRANSFERASE TYPE 11"/>
    <property type="match status" value="1"/>
</dbReference>
<accession>A0A075JXN5</accession>
<dbReference type="PATRIC" id="fig|1217721.7.peg.689"/>
<sequence length="258" mass="28380">MNEGIQAATATASHGKWDAITKVIGPVDLHYHFRSRPLLKFFARQDPNQKTRVLEFGCGEGANLFALRERLPGMTGLGVDIDPRSIGRANALATERGTDGMDFVCADSMKAFDFAPASFDYALLIDVLEHLNDPGALLLDINRLLKPDGTILISVPTHRYPRVFGREFHNAVGHVRDGFNMTELDDLLGPLFERTQSSYNTGLLAGAACAAFYRGVPKISSRKLAIITMLGLHLSRLADFFNGPSVSSSIWAVYRRRA</sequence>
<dbReference type="STRING" id="1217721.HY57_03285"/>
<dbReference type="SUPFAM" id="SSF53335">
    <property type="entry name" value="S-adenosyl-L-methionine-dependent methyltransferases"/>
    <property type="match status" value="1"/>
</dbReference>
<dbReference type="RefSeq" id="WP_019463508.1">
    <property type="nucleotide sequence ID" value="NZ_ALOY01000032.1"/>
</dbReference>
<proteinExistence type="predicted"/>
<dbReference type="KEGG" id="dja:HY57_03285"/>
<organism evidence="1 2">
    <name type="scientific">Dyella japonica A8</name>
    <dbReference type="NCBI Taxonomy" id="1217721"/>
    <lineage>
        <taxon>Bacteria</taxon>
        <taxon>Pseudomonadati</taxon>
        <taxon>Pseudomonadota</taxon>
        <taxon>Gammaproteobacteria</taxon>
        <taxon>Lysobacterales</taxon>
        <taxon>Rhodanobacteraceae</taxon>
        <taxon>Dyella</taxon>
    </lineage>
</organism>
<protein>
    <recommendedName>
        <fullName evidence="3">Methyltransferase domain-containing protein</fullName>
    </recommendedName>
</protein>
<dbReference type="OrthoDB" id="323463at2"/>